<dbReference type="SMART" id="SM00184">
    <property type="entry name" value="RING"/>
    <property type="match status" value="1"/>
</dbReference>
<comment type="caution">
    <text evidence="13">The sequence shown here is derived from an EMBL/GenBank/DDBJ whole genome shotgun (WGS) entry which is preliminary data.</text>
</comment>
<evidence type="ECO:0000259" key="11">
    <source>
        <dbReference type="PROSITE" id="PS50089"/>
    </source>
</evidence>
<dbReference type="Pfam" id="PF14608">
    <property type="entry name" value="zf-CCCH_2"/>
    <property type="match status" value="2"/>
</dbReference>
<feature type="domain" description="C3H1-type" evidence="12">
    <location>
        <begin position="274"/>
        <end position="303"/>
    </location>
</feature>
<evidence type="ECO:0000256" key="3">
    <source>
        <dbReference type="ARBA" id="ARBA00022679"/>
    </source>
</evidence>
<proteinExistence type="predicted"/>
<keyword evidence="4 9" id="KW-0479">Metal-binding</keyword>
<evidence type="ECO:0000256" key="5">
    <source>
        <dbReference type="ARBA" id="ARBA00022737"/>
    </source>
</evidence>
<evidence type="ECO:0000256" key="6">
    <source>
        <dbReference type="ARBA" id="ARBA00022771"/>
    </source>
</evidence>
<dbReference type="PROSITE" id="PS00518">
    <property type="entry name" value="ZF_RING_1"/>
    <property type="match status" value="1"/>
</dbReference>
<reference evidence="13 14" key="1">
    <citation type="submission" date="2020-08" db="EMBL/GenBank/DDBJ databases">
        <authorList>
            <person name="Hejnol A."/>
        </authorList>
    </citation>
    <scope>NUCLEOTIDE SEQUENCE [LARGE SCALE GENOMIC DNA]</scope>
</reference>
<sequence>MRFYKNGCCGKGANCFFSHDLSSKEDTVCKYYLRGSCSYGSECRFDHVKQHKTKILGPPPLPSSSEPPEKSMISGPKPYDWAQAAEFVPGAKYHGKNYAQITAVDDSAAIVSESHKEKFNELCPWAMSSDGCRLGDECQYVHGNVCEMCGYACLHPDDENQRLRHEKDCIEEHEKAMEASFAIARSKDKVCGVCMEKVLDKKPASDARFGILSHCNHVFCLSCIRRWRGQDKFEKRVVRACPECRVCSNFVTPSIIWVEDEDEKKKLMENYKNALSEKPCRYWNHGKGDCPFNEHCFYKHTDEQGNPMPPKPKPKRRVREDGETENEVHFLLWNFLETRNDNSEVLEDLLLYAGMFQDDVDTESDDFSD</sequence>
<dbReference type="EMBL" id="CAJFCJ010000024">
    <property type="protein sequence ID" value="CAD5124876.1"/>
    <property type="molecule type" value="Genomic_DNA"/>
</dbReference>
<dbReference type="Proteomes" id="UP000549394">
    <property type="component" value="Unassembled WGS sequence"/>
</dbReference>
<evidence type="ECO:0000256" key="8">
    <source>
        <dbReference type="ARBA" id="ARBA00022833"/>
    </source>
</evidence>
<dbReference type="InterPro" id="IPR013083">
    <property type="entry name" value="Znf_RING/FYVE/PHD"/>
</dbReference>
<feature type="zinc finger region" description="C3H1-type" evidence="9">
    <location>
        <begin position="117"/>
        <end position="145"/>
    </location>
</feature>
<evidence type="ECO:0000256" key="7">
    <source>
        <dbReference type="ARBA" id="ARBA00022786"/>
    </source>
</evidence>
<feature type="zinc finger region" description="C3H1-type" evidence="9">
    <location>
        <begin position="274"/>
        <end position="303"/>
    </location>
</feature>
<evidence type="ECO:0000313" key="14">
    <source>
        <dbReference type="Proteomes" id="UP000549394"/>
    </source>
</evidence>
<feature type="region of interest" description="Disordered" evidence="10">
    <location>
        <begin position="301"/>
        <end position="321"/>
    </location>
</feature>
<gene>
    <name evidence="13" type="ORF">DGYR_LOCUS12351</name>
</gene>
<dbReference type="InterPro" id="IPR036855">
    <property type="entry name" value="Znf_CCCH_sf"/>
</dbReference>
<keyword evidence="7" id="KW-0833">Ubl conjugation pathway</keyword>
<comment type="catalytic activity">
    <reaction evidence="1">
        <text>S-ubiquitinyl-[E2 ubiquitin-conjugating enzyme]-L-cysteine + [acceptor protein]-L-lysine = [E2 ubiquitin-conjugating enzyme]-L-cysteine + N(6)-ubiquitinyl-[acceptor protein]-L-lysine.</text>
        <dbReference type="EC" id="2.3.2.27"/>
    </reaction>
</comment>
<dbReference type="SUPFAM" id="SSF90229">
    <property type="entry name" value="CCCH zinc finger"/>
    <property type="match status" value="1"/>
</dbReference>
<feature type="domain" description="C3H1-type" evidence="12">
    <location>
        <begin position="117"/>
        <end position="145"/>
    </location>
</feature>
<dbReference type="PROSITE" id="PS50089">
    <property type="entry name" value="ZF_RING_2"/>
    <property type="match status" value="1"/>
</dbReference>
<feature type="region of interest" description="Disordered" evidence="10">
    <location>
        <begin position="54"/>
        <end position="75"/>
    </location>
</feature>
<dbReference type="GO" id="GO:0061630">
    <property type="term" value="F:ubiquitin protein ligase activity"/>
    <property type="evidence" value="ECO:0007669"/>
    <property type="project" value="UniProtKB-EC"/>
</dbReference>
<dbReference type="InterPro" id="IPR000571">
    <property type="entry name" value="Znf_CCCH"/>
</dbReference>
<keyword evidence="14" id="KW-1185">Reference proteome</keyword>
<dbReference type="Pfam" id="PF00642">
    <property type="entry name" value="zf-CCCH"/>
    <property type="match status" value="1"/>
</dbReference>
<dbReference type="InterPro" id="IPR017907">
    <property type="entry name" value="Znf_RING_CS"/>
</dbReference>
<dbReference type="Pfam" id="PF00097">
    <property type="entry name" value="zf-C3HC4"/>
    <property type="match status" value="1"/>
</dbReference>
<feature type="domain" description="RING-type" evidence="11">
    <location>
        <begin position="191"/>
        <end position="245"/>
    </location>
</feature>
<keyword evidence="5" id="KW-0677">Repeat</keyword>
<feature type="zinc finger region" description="C3H1-type" evidence="9">
    <location>
        <begin position="23"/>
        <end position="50"/>
    </location>
</feature>
<organism evidence="13 14">
    <name type="scientific">Dimorphilus gyrociliatus</name>
    <dbReference type="NCBI Taxonomy" id="2664684"/>
    <lineage>
        <taxon>Eukaryota</taxon>
        <taxon>Metazoa</taxon>
        <taxon>Spiralia</taxon>
        <taxon>Lophotrochozoa</taxon>
        <taxon>Annelida</taxon>
        <taxon>Polychaeta</taxon>
        <taxon>Polychaeta incertae sedis</taxon>
        <taxon>Dinophilidae</taxon>
        <taxon>Dimorphilus</taxon>
    </lineage>
</organism>
<dbReference type="InterPro" id="IPR018957">
    <property type="entry name" value="Znf_C3HC4_RING-type"/>
</dbReference>
<evidence type="ECO:0000256" key="2">
    <source>
        <dbReference type="ARBA" id="ARBA00012483"/>
    </source>
</evidence>
<feature type="domain" description="C3H1-type" evidence="12">
    <location>
        <begin position="23"/>
        <end position="50"/>
    </location>
</feature>
<keyword evidence="3" id="KW-0808">Transferase</keyword>
<evidence type="ECO:0000256" key="4">
    <source>
        <dbReference type="ARBA" id="ARBA00022723"/>
    </source>
</evidence>
<dbReference type="GO" id="GO:0000209">
    <property type="term" value="P:protein polyubiquitination"/>
    <property type="evidence" value="ECO:0007669"/>
    <property type="project" value="InterPro"/>
</dbReference>
<dbReference type="InterPro" id="IPR045072">
    <property type="entry name" value="MKRN-like"/>
</dbReference>
<dbReference type="SMART" id="SM00356">
    <property type="entry name" value="ZnF_C3H1"/>
    <property type="match status" value="4"/>
</dbReference>
<name>A0A7I8W9T8_9ANNE</name>
<dbReference type="PROSITE" id="PS50103">
    <property type="entry name" value="ZF_C3H1"/>
    <property type="match status" value="4"/>
</dbReference>
<feature type="domain" description="C3H1-type" evidence="12">
    <location>
        <begin position="1"/>
        <end position="22"/>
    </location>
</feature>
<evidence type="ECO:0000256" key="9">
    <source>
        <dbReference type="PROSITE-ProRule" id="PRU00723"/>
    </source>
</evidence>
<evidence type="ECO:0000313" key="13">
    <source>
        <dbReference type="EMBL" id="CAD5124876.1"/>
    </source>
</evidence>
<dbReference type="PANTHER" id="PTHR11224:SF10">
    <property type="entry name" value="IP09428P-RELATED"/>
    <property type="match status" value="1"/>
</dbReference>
<evidence type="ECO:0000256" key="10">
    <source>
        <dbReference type="SAM" id="MobiDB-lite"/>
    </source>
</evidence>
<dbReference type="FunFam" id="3.30.40.10:FF:000117">
    <property type="entry name" value="Probable E3 ubiquitin-protein ligase makorin-1"/>
    <property type="match status" value="1"/>
</dbReference>
<dbReference type="PANTHER" id="PTHR11224">
    <property type="entry name" value="MAKORIN-RELATED"/>
    <property type="match status" value="1"/>
</dbReference>
<protein>
    <recommendedName>
        <fullName evidence="2">RING-type E3 ubiquitin transferase</fullName>
        <ecNumber evidence="2">2.3.2.27</ecNumber>
    </recommendedName>
</protein>
<dbReference type="OrthoDB" id="411372at2759"/>
<accession>A0A7I8W9T8</accession>
<keyword evidence="8 9" id="KW-0862">Zinc</keyword>
<dbReference type="Gene3D" id="4.10.1000.10">
    <property type="entry name" value="Zinc finger, CCCH-type"/>
    <property type="match status" value="1"/>
</dbReference>
<dbReference type="EC" id="2.3.2.27" evidence="2"/>
<dbReference type="GO" id="GO:0008270">
    <property type="term" value="F:zinc ion binding"/>
    <property type="evidence" value="ECO:0007669"/>
    <property type="project" value="UniProtKB-KW"/>
</dbReference>
<dbReference type="SUPFAM" id="SSF57850">
    <property type="entry name" value="RING/U-box"/>
    <property type="match status" value="1"/>
</dbReference>
<dbReference type="Gene3D" id="3.30.40.10">
    <property type="entry name" value="Zinc/RING finger domain, C3HC4 (zinc finger)"/>
    <property type="match status" value="1"/>
</dbReference>
<dbReference type="AlphaFoldDB" id="A0A7I8W9T8"/>
<keyword evidence="6 9" id="KW-0863">Zinc-finger</keyword>
<dbReference type="InterPro" id="IPR001841">
    <property type="entry name" value="Znf_RING"/>
</dbReference>
<evidence type="ECO:0000256" key="1">
    <source>
        <dbReference type="ARBA" id="ARBA00000900"/>
    </source>
</evidence>
<evidence type="ECO:0000259" key="12">
    <source>
        <dbReference type="PROSITE" id="PS50103"/>
    </source>
</evidence>
<feature type="zinc finger region" description="C3H1-type" evidence="9">
    <location>
        <begin position="1"/>
        <end position="22"/>
    </location>
</feature>